<dbReference type="AlphaFoldDB" id="A0A9W5EVC3"/>
<dbReference type="RefSeq" id="WP_059427516.1">
    <property type="nucleotide sequence ID" value="NZ_FAUT01000001.1"/>
</dbReference>
<organism evidence="1 2">
    <name type="scientific">Campylobacter hyointestinalis subsp. hyointestinalis</name>
    <dbReference type="NCBI Taxonomy" id="91352"/>
    <lineage>
        <taxon>Bacteria</taxon>
        <taxon>Pseudomonadati</taxon>
        <taxon>Campylobacterota</taxon>
        <taxon>Epsilonproteobacteria</taxon>
        <taxon>Campylobacterales</taxon>
        <taxon>Campylobacteraceae</taxon>
        <taxon>Campylobacter</taxon>
    </lineage>
</organism>
<gene>
    <name evidence="1" type="ORF">ERS739220_01417</name>
</gene>
<name>A0A9W5EVC3_CAMHY</name>
<protein>
    <submittedName>
        <fullName evidence="1">Uncharacterized protein</fullName>
    </submittedName>
</protein>
<evidence type="ECO:0000313" key="1">
    <source>
        <dbReference type="EMBL" id="CUU83307.1"/>
    </source>
</evidence>
<accession>A0A9W5EVC3</accession>
<dbReference type="EMBL" id="FAUW01000003">
    <property type="protein sequence ID" value="CUU83307.1"/>
    <property type="molecule type" value="Genomic_DNA"/>
</dbReference>
<proteinExistence type="predicted"/>
<comment type="caution">
    <text evidence="1">The sequence shown here is derived from an EMBL/GenBank/DDBJ whole genome shotgun (WGS) entry which is preliminary data.</text>
</comment>
<sequence length="81" mass="9482">MTAKVNDFVDDGQMFIEDEAIVNQFLTASSQLERYTQEYQDACLSSKQEIKPEEFCGQIVECLRMINDTLYDFSKYHKVQI</sequence>
<dbReference type="Proteomes" id="UP000052257">
    <property type="component" value="Unassembled WGS sequence"/>
</dbReference>
<evidence type="ECO:0000313" key="2">
    <source>
        <dbReference type="Proteomes" id="UP000052257"/>
    </source>
</evidence>
<reference evidence="1 2" key="1">
    <citation type="submission" date="2015-11" db="EMBL/GenBank/DDBJ databases">
        <authorList>
            <consortium name="Pathogen Informatics"/>
        </authorList>
    </citation>
    <scope>NUCLEOTIDE SEQUENCE [LARGE SCALE GENOMIC DNA]</scope>
    <source>
        <strain evidence="1 2">006A-0191</strain>
    </source>
</reference>
<dbReference type="GeneID" id="29474323"/>